<comment type="subcellular location">
    <subcellularLocation>
        <location evidence="1">Cell membrane</location>
        <topology evidence="1">Lipid-anchor</topology>
    </subcellularLocation>
</comment>
<dbReference type="Pfam" id="PF02608">
    <property type="entry name" value="Bmp"/>
    <property type="match status" value="1"/>
</dbReference>
<evidence type="ECO:0000256" key="2">
    <source>
        <dbReference type="ARBA" id="ARBA00008610"/>
    </source>
</evidence>
<dbReference type="Proteomes" id="UP000553776">
    <property type="component" value="Unassembled WGS sequence"/>
</dbReference>
<keyword evidence="10" id="KW-1185">Reference proteome</keyword>
<feature type="compositionally biased region" description="Low complexity" evidence="7">
    <location>
        <begin position="35"/>
        <end position="66"/>
    </location>
</feature>
<name>A0A841TZS9_9BACL</name>
<dbReference type="InterPro" id="IPR003760">
    <property type="entry name" value="PnrA-like"/>
</dbReference>
<dbReference type="PANTHER" id="PTHR34296:SF2">
    <property type="entry name" value="ABC TRANSPORTER GUANOSINE-BINDING PROTEIN NUPN"/>
    <property type="match status" value="1"/>
</dbReference>
<keyword evidence="5" id="KW-0472">Membrane</keyword>
<proteinExistence type="inferred from homology"/>
<dbReference type="PANTHER" id="PTHR34296">
    <property type="entry name" value="TRANSCRIPTIONAL ACTIVATOR PROTEIN MED"/>
    <property type="match status" value="1"/>
</dbReference>
<evidence type="ECO:0000313" key="10">
    <source>
        <dbReference type="Proteomes" id="UP000553776"/>
    </source>
</evidence>
<evidence type="ECO:0000256" key="3">
    <source>
        <dbReference type="ARBA" id="ARBA00022475"/>
    </source>
</evidence>
<dbReference type="GO" id="GO:0005886">
    <property type="term" value="C:plasma membrane"/>
    <property type="evidence" value="ECO:0007669"/>
    <property type="project" value="UniProtKB-SubCell"/>
</dbReference>
<evidence type="ECO:0000256" key="7">
    <source>
        <dbReference type="SAM" id="MobiDB-lite"/>
    </source>
</evidence>
<organism evidence="9 10">
    <name type="scientific">Cohnella xylanilytica</name>
    <dbReference type="NCBI Taxonomy" id="557555"/>
    <lineage>
        <taxon>Bacteria</taxon>
        <taxon>Bacillati</taxon>
        <taxon>Bacillota</taxon>
        <taxon>Bacilli</taxon>
        <taxon>Bacillales</taxon>
        <taxon>Paenibacillaceae</taxon>
        <taxon>Cohnella</taxon>
    </lineage>
</organism>
<dbReference type="InterPro" id="IPR028082">
    <property type="entry name" value="Peripla_BP_I"/>
</dbReference>
<dbReference type="Gene3D" id="3.40.50.2300">
    <property type="match status" value="2"/>
</dbReference>
<dbReference type="InterPro" id="IPR050957">
    <property type="entry name" value="BMP_lipoprotein"/>
</dbReference>
<dbReference type="SUPFAM" id="SSF53822">
    <property type="entry name" value="Periplasmic binding protein-like I"/>
    <property type="match status" value="1"/>
</dbReference>
<keyword evidence="6" id="KW-0449">Lipoprotein</keyword>
<accession>A0A841TZS9</accession>
<dbReference type="EMBL" id="JACJVR010000056">
    <property type="protein sequence ID" value="MBB6692622.1"/>
    <property type="molecule type" value="Genomic_DNA"/>
</dbReference>
<comment type="caution">
    <text evidence="9">The sequence shown here is derived from an EMBL/GenBank/DDBJ whole genome shotgun (WGS) entry which is preliminary data.</text>
</comment>
<evidence type="ECO:0000259" key="8">
    <source>
        <dbReference type="Pfam" id="PF02608"/>
    </source>
</evidence>
<gene>
    <name evidence="9" type="ORF">H7B90_14525</name>
</gene>
<dbReference type="CDD" id="cd06354">
    <property type="entry name" value="PBP1_PrnA-like"/>
    <property type="match status" value="1"/>
</dbReference>
<feature type="domain" description="ABC transporter substrate-binding protein PnrA-like" evidence="8">
    <location>
        <begin position="76"/>
        <end position="373"/>
    </location>
</feature>
<dbReference type="PROSITE" id="PS51257">
    <property type="entry name" value="PROKAR_LIPOPROTEIN"/>
    <property type="match status" value="1"/>
</dbReference>
<evidence type="ECO:0000313" key="9">
    <source>
        <dbReference type="EMBL" id="MBB6692622.1"/>
    </source>
</evidence>
<evidence type="ECO:0000256" key="1">
    <source>
        <dbReference type="ARBA" id="ARBA00004193"/>
    </source>
</evidence>
<feature type="region of interest" description="Disordered" evidence="7">
    <location>
        <begin position="31"/>
        <end position="72"/>
    </location>
</feature>
<sequence length="374" mass="39024">MKRTGMRSASLVLTLVVSLVLVLSACGKSNNNEGAASPSASSSPSESASASPSESASASPSESAAPTVDGKGKKIGMVTDLGGVNDKSFNQQAWEALEKISKDTGADVKYLESKKDADYEPNLNNFVKGGYDLTWGIGFLFADAAKKVADQNPNAKLAVIDTTVDAPNVESVTFKEHEGSFLVGVVAGLTTKTNKIGFVGGMELPVIKKFEAGFKAGVAAVNPDAVVTPNYVGDFSKPDLGKLAAATLYDAGNDIIFHAAGGSGNGVFTEAKDRFKAGNKVWVIGVDKDQSIEFGNDITLTSMMKKVDQAVYTVSQDLLSGKFQGGLANAKELGLAEGGVGLPDNNPNVSKEILDKVEEFKNKIVSGEIKVPTE</sequence>
<protein>
    <submittedName>
        <fullName evidence="9">BMP family ABC transporter substrate-binding protein</fullName>
    </submittedName>
</protein>
<evidence type="ECO:0000256" key="4">
    <source>
        <dbReference type="ARBA" id="ARBA00022729"/>
    </source>
</evidence>
<evidence type="ECO:0000256" key="6">
    <source>
        <dbReference type="ARBA" id="ARBA00023288"/>
    </source>
</evidence>
<evidence type="ECO:0000256" key="5">
    <source>
        <dbReference type="ARBA" id="ARBA00023136"/>
    </source>
</evidence>
<reference evidence="9 10" key="1">
    <citation type="submission" date="2020-08" db="EMBL/GenBank/DDBJ databases">
        <title>Cohnella phylogeny.</title>
        <authorList>
            <person name="Dunlap C."/>
        </authorList>
    </citation>
    <scope>NUCLEOTIDE SEQUENCE [LARGE SCALE GENOMIC DNA]</scope>
    <source>
        <strain evidence="9 10">DSM 25239</strain>
    </source>
</reference>
<comment type="similarity">
    <text evidence="2">Belongs to the BMP lipoprotein family.</text>
</comment>
<keyword evidence="4" id="KW-0732">Signal</keyword>
<keyword evidence="3" id="KW-1003">Cell membrane</keyword>
<dbReference type="AlphaFoldDB" id="A0A841TZS9"/>